<reference evidence="2" key="1">
    <citation type="submission" date="2023-07" db="EMBL/GenBank/DDBJ databases">
        <title>Draft genome sequence of Agarivorans aestuarii strain ZMCS4, a CAZymes producing bacteria isolated from the marine brown algae Clodostephus spongiosus.</title>
        <authorList>
            <person name="Lorente B."/>
            <person name="Cabral C."/>
            <person name="Frias J."/>
            <person name="Faria J."/>
            <person name="Toubarro D."/>
        </authorList>
    </citation>
    <scope>NUCLEOTIDE SEQUENCE [LARGE SCALE GENOMIC DNA]</scope>
    <source>
        <strain evidence="2">ZMCS4</strain>
    </source>
</reference>
<comment type="caution">
    <text evidence="1">The sequence shown here is derived from an EMBL/GenBank/DDBJ whole genome shotgun (WGS) entry which is preliminary data.</text>
</comment>
<dbReference type="PANTHER" id="PTHR33558:SF1">
    <property type="entry name" value="GLUTAREDOXIN-LIKE PROTEIN C5ORF63 HOMOLOG"/>
    <property type="match status" value="1"/>
</dbReference>
<protein>
    <submittedName>
        <fullName evidence="1">Glutaredoxin family protein</fullName>
    </submittedName>
</protein>
<dbReference type="Pfam" id="PF05768">
    <property type="entry name" value="Glrx-like"/>
    <property type="match status" value="1"/>
</dbReference>
<sequence length="79" mass="9228">MTWVLYSTDGCHLCEDARALILANPNIHELKEQDIIEDESLVEQYRYSIPVLCHEPSQQRINWPFDASQLEQFIESCTC</sequence>
<dbReference type="SUPFAM" id="SSF52833">
    <property type="entry name" value="Thioredoxin-like"/>
    <property type="match status" value="1"/>
</dbReference>
<dbReference type="EMBL" id="JAYDYW010000004">
    <property type="protein sequence ID" value="MEE1673352.1"/>
    <property type="molecule type" value="Genomic_DNA"/>
</dbReference>
<keyword evidence="2" id="KW-1185">Reference proteome</keyword>
<dbReference type="Proteomes" id="UP001310248">
    <property type="component" value="Unassembled WGS sequence"/>
</dbReference>
<accession>A0ABU7G272</accession>
<dbReference type="PANTHER" id="PTHR33558">
    <property type="entry name" value="GLUTAREDOXIN-LIKE PROTEIN C5ORF63 HOMOLOG"/>
    <property type="match status" value="1"/>
</dbReference>
<organism evidence="1 2">
    <name type="scientific">Agarivorans aestuarii</name>
    <dbReference type="NCBI Taxonomy" id="1563703"/>
    <lineage>
        <taxon>Bacteria</taxon>
        <taxon>Pseudomonadati</taxon>
        <taxon>Pseudomonadota</taxon>
        <taxon>Gammaproteobacteria</taxon>
        <taxon>Alteromonadales</taxon>
        <taxon>Alteromonadaceae</taxon>
        <taxon>Agarivorans</taxon>
    </lineage>
</organism>
<dbReference type="InterPro" id="IPR036249">
    <property type="entry name" value="Thioredoxin-like_sf"/>
</dbReference>
<gene>
    <name evidence="1" type="ORF">SNR37_002774</name>
</gene>
<proteinExistence type="predicted"/>
<name>A0ABU7G272_9ALTE</name>
<dbReference type="InterPro" id="IPR052565">
    <property type="entry name" value="Glutaredoxin-like_YDR286C"/>
</dbReference>
<evidence type="ECO:0000313" key="2">
    <source>
        <dbReference type="Proteomes" id="UP001310248"/>
    </source>
</evidence>
<dbReference type="Gene3D" id="3.40.30.10">
    <property type="entry name" value="Glutaredoxin"/>
    <property type="match status" value="1"/>
</dbReference>
<evidence type="ECO:0000313" key="1">
    <source>
        <dbReference type="EMBL" id="MEE1673352.1"/>
    </source>
</evidence>
<reference evidence="1 2" key="2">
    <citation type="submission" date="2023-12" db="EMBL/GenBank/DDBJ databases">
        <authorList>
            <consortium name="Cladostephus spongiosus"/>
            <person name="Lorente B."/>
            <person name="Cabral C."/>
            <person name="Frias J."/>
            <person name="Faria J."/>
            <person name="Toubarro D."/>
        </authorList>
    </citation>
    <scope>NUCLEOTIDE SEQUENCE [LARGE SCALE GENOMIC DNA]</scope>
    <source>
        <strain evidence="1 2">ZMCS4</strain>
    </source>
</reference>
<dbReference type="InterPro" id="IPR008554">
    <property type="entry name" value="Glutaredoxin-like"/>
</dbReference>
<dbReference type="RefSeq" id="WP_163135085.1">
    <property type="nucleotide sequence ID" value="NZ_AP023033.1"/>
</dbReference>